<keyword evidence="2" id="KW-1133">Transmembrane helix</keyword>
<evidence type="ECO:0000256" key="1">
    <source>
        <dbReference type="SAM" id="MobiDB-lite"/>
    </source>
</evidence>
<organism evidence="3">
    <name type="scientific">uncultured Sphingomonas sp</name>
    <dbReference type="NCBI Taxonomy" id="158754"/>
    <lineage>
        <taxon>Bacteria</taxon>
        <taxon>Pseudomonadati</taxon>
        <taxon>Pseudomonadota</taxon>
        <taxon>Alphaproteobacteria</taxon>
        <taxon>Sphingomonadales</taxon>
        <taxon>Sphingomonadaceae</taxon>
        <taxon>Sphingomonas</taxon>
        <taxon>environmental samples</taxon>
    </lineage>
</organism>
<feature type="region of interest" description="Disordered" evidence="1">
    <location>
        <begin position="1"/>
        <end position="112"/>
    </location>
</feature>
<evidence type="ECO:0000256" key="2">
    <source>
        <dbReference type="SAM" id="Phobius"/>
    </source>
</evidence>
<reference evidence="3" key="1">
    <citation type="submission" date="2020-02" db="EMBL/GenBank/DDBJ databases">
        <authorList>
            <person name="Meier V. D."/>
        </authorList>
    </citation>
    <scope>NUCLEOTIDE SEQUENCE</scope>
    <source>
        <strain evidence="3">AVDCRST_MAG62</strain>
    </source>
</reference>
<dbReference type="AlphaFoldDB" id="A0A6J4SVY8"/>
<dbReference type="EMBL" id="CADCWB010000039">
    <property type="protein sequence ID" value="CAA9507004.1"/>
    <property type="molecule type" value="Genomic_DNA"/>
</dbReference>
<protein>
    <submittedName>
        <fullName evidence="3">DNA internalization-related competence protein ComEC/Rec2</fullName>
    </submittedName>
</protein>
<evidence type="ECO:0000313" key="3">
    <source>
        <dbReference type="EMBL" id="CAA9507004.1"/>
    </source>
</evidence>
<feature type="compositionally biased region" description="Basic residues" evidence="1">
    <location>
        <begin position="67"/>
        <end position="85"/>
    </location>
</feature>
<feature type="compositionally biased region" description="Low complexity" evidence="1">
    <location>
        <begin position="16"/>
        <end position="29"/>
    </location>
</feature>
<feature type="transmembrane region" description="Helical" evidence="2">
    <location>
        <begin position="110"/>
        <end position="134"/>
    </location>
</feature>
<proteinExistence type="predicted"/>
<keyword evidence="2" id="KW-0472">Membrane</keyword>
<feature type="non-terminal residue" evidence="3">
    <location>
        <position position="1"/>
    </location>
</feature>
<name>A0A6J4SVY8_9SPHN</name>
<feature type="compositionally biased region" description="Gly residues" evidence="1">
    <location>
        <begin position="54"/>
        <end position="63"/>
    </location>
</feature>
<feature type="compositionally biased region" description="Basic and acidic residues" evidence="1">
    <location>
        <begin position="86"/>
        <end position="98"/>
    </location>
</feature>
<sequence length="135" mass="13688">EHRQQGCAGGARGGRAHTAQGAADAADADAAARRPRLCTRCMVRGDRRKRTGARTGGGAGAGGRWRAPVRARAARPAHPRSAAGRRRSDRDRAGDGRSRRAAGRGRRGDAAVGAGAPAVVSGLHIAAAVGAAFLL</sequence>
<accession>A0A6J4SVY8</accession>
<gene>
    <name evidence="3" type="ORF">AVDCRST_MAG62-292</name>
</gene>
<feature type="non-terminal residue" evidence="3">
    <location>
        <position position="135"/>
    </location>
</feature>
<keyword evidence="2" id="KW-0812">Transmembrane</keyword>